<evidence type="ECO:0008006" key="3">
    <source>
        <dbReference type="Google" id="ProtNLM"/>
    </source>
</evidence>
<organism evidence="1 2">
    <name type="scientific">Mycena venus</name>
    <dbReference type="NCBI Taxonomy" id="2733690"/>
    <lineage>
        <taxon>Eukaryota</taxon>
        <taxon>Fungi</taxon>
        <taxon>Dikarya</taxon>
        <taxon>Basidiomycota</taxon>
        <taxon>Agaricomycotina</taxon>
        <taxon>Agaricomycetes</taxon>
        <taxon>Agaricomycetidae</taxon>
        <taxon>Agaricales</taxon>
        <taxon>Marasmiineae</taxon>
        <taxon>Mycenaceae</taxon>
        <taxon>Mycena</taxon>
    </lineage>
</organism>
<proteinExistence type="predicted"/>
<dbReference type="OrthoDB" id="9978173at2759"/>
<dbReference type="AlphaFoldDB" id="A0A8H6X868"/>
<evidence type="ECO:0000313" key="1">
    <source>
        <dbReference type="EMBL" id="KAF7336348.1"/>
    </source>
</evidence>
<name>A0A8H6X868_9AGAR</name>
<gene>
    <name evidence="1" type="ORF">MVEN_02183300</name>
</gene>
<keyword evidence="2" id="KW-1185">Reference proteome</keyword>
<evidence type="ECO:0000313" key="2">
    <source>
        <dbReference type="Proteomes" id="UP000620124"/>
    </source>
</evidence>
<comment type="caution">
    <text evidence="1">The sequence shown here is derived from an EMBL/GenBank/DDBJ whole genome shotgun (WGS) entry which is preliminary data.</text>
</comment>
<dbReference type="InterPro" id="IPR025533">
    <property type="entry name" value="DUF4419"/>
</dbReference>
<reference evidence="1" key="1">
    <citation type="submission" date="2020-05" db="EMBL/GenBank/DDBJ databases">
        <title>Mycena genomes resolve the evolution of fungal bioluminescence.</title>
        <authorList>
            <person name="Tsai I.J."/>
        </authorList>
    </citation>
    <scope>NUCLEOTIDE SEQUENCE</scope>
    <source>
        <strain evidence="1">CCC161011</strain>
    </source>
</reference>
<dbReference type="Pfam" id="PF14388">
    <property type="entry name" value="DUF4419"/>
    <property type="match status" value="1"/>
</dbReference>
<protein>
    <recommendedName>
        <fullName evidence="3">DUF4419 domain-containing protein</fullName>
    </recommendedName>
</protein>
<accession>A0A8H6X868</accession>
<dbReference type="PANTHER" id="PTHR31252:SF11">
    <property type="entry name" value="DUF4419 DOMAIN-CONTAINING PROTEIN"/>
    <property type="match status" value="1"/>
</dbReference>
<dbReference type="Proteomes" id="UP000620124">
    <property type="component" value="Unassembled WGS sequence"/>
</dbReference>
<dbReference type="PANTHER" id="PTHR31252">
    <property type="entry name" value="DUF4419 DOMAIN-CONTAINING PROTEIN"/>
    <property type="match status" value="1"/>
</dbReference>
<dbReference type="EMBL" id="JACAZI010000023">
    <property type="protein sequence ID" value="KAF7336348.1"/>
    <property type="molecule type" value="Genomic_DNA"/>
</dbReference>
<sequence>MPVSFPVADHPAAAVQVEEELTAEKLLDDVTMQTNAAAKILQFALGVGQYGHDFTKFTHLIPDRNGFVNTVTKAYNNHHALVIRPDDVWLTILCQFHFFINANAELLRANFVSHEGRQQLVVAEVDTRDTVDFGKMARQMVDLVDKNVCDPTLRPWALPAFTTTTANDTAVAAILLLATLKEYLSYNFLHTRCGIPHVTLEGEKADWVDILGRLEKLKEYGLQTTAWYHLLRPVIARLVVAFDAPDSEENLFFWSKVVKYHSVSGGSYYSGWINAFNVFSPQGKWLGRELDLDLDLDAVPNVKEDPYTDAVPDVEPSLTETPEAKSARIFWTKYAKPEKPIPLLLDKTPGLVLDGTPYHRLLIRKVPPCFAEIPVTIVEHSGEKSDCAMLAGMVGTQVVSSGDKVLSDEGKDDTVRPVAGWWMYVKNVDGDK</sequence>